<evidence type="ECO:0000259" key="1">
    <source>
        <dbReference type="Pfam" id="PF07693"/>
    </source>
</evidence>
<dbReference type="OrthoDB" id="88903at2"/>
<keyword evidence="3" id="KW-1185">Reference proteome</keyword>
<dbReference type="Proteomes" id="UP000000383">
    <property type="component" value="Chromosome"/>
</dbReference>
<dbReference type="STRING" id="666681.M301_2340"/>
<reference evidence="2 3" key="2">
    <citation type="journal article" date="2011" name="J. Bacteriol.">
        <title>Genomes of three methylotrophs from a single niche uncover genetic and metabolic divergence of Methylophilaceae.</title>
        <authorList>
            <person name="Lapidus A."/>
            <person name="Clum A."/>
            <person name="Labutti K."/>
            <person name="Kaluzhnaya M.G."/>
            <person name="Lim S."/>
            <person name="Beck D.A."/>
            <person name="Glavina Del Rio T."/>
            <person name="Nolan M."/>
            <person name="Mavromatis K."/>
            <person name="Huntemann M."/>
            <person name="Lucas S."/>
            <person name="Lidstrom M.E."/>
            <person name="Ivanova N."/>
            <person name="Chistoserdova L."/>
        </authorList>
    </citation>
    <scope>NUCLEOTIDE SEQUENCE [LARGE SCALE GENOMIC DNA]</scope>
    <source>
        <strain evidence="2 3">301</strain>
    </source>
</reference>
<protein>
    <submittedName>
        <fullName evidence="2">KAP P-loop domain protein</fullName>
    </submittedName>
</protein>
<organism evidence="2 3">
    <name type="scientific">Methylotenera versatilis (strain 301)</name>
    <dbReference type="NCBI Taxonomy" id="666681"/>
    <lineage>
        <taxon>Bacteria</taxon>
        <taxon>Pseudomonadati</taxon>
        <taxon>Pseudomonadota</taxon>
        <taxon>Betaproteobacteria</taxon>
        <taxon>Nitrosomonadales</taxon>
        <taxon>Methylophilaceae</taxon>
        <taxon>Methylotenera</taxon>
    </lineage>
</organism>
<dbReference type="Gene3D" id="3.40.50.300">
    <property type="entry name" value="P-loop containing nucleotide triphosphate hydrolases"/>
    <property type="match status" value="1"/>
</dbReference>
<evidence type="ECO:0000313" key="2">
    <source>
        <dbReference type="EMBL" id="ADI30703.1"/>
    </source>
</evidence>
<gene>
    <name evidence="2" type="ordered locus">M301_2340</name>
</gene>
<accession>D7DM09</accession>
<sequence>MAELSHNDNPTQIDGFGQVNFIKDIANVIKHSTPPKGIAINGYWGTGKTSTLRQLQKELDSEKILTVWFEAWRYQHEPMPIVALLNEIRSFFSNLNKALAATKKISSVTFLGILGAFDETIKVASGGVFSPKLSDLPKIGKNYENENYLNRLPTADISHLLEEAIKLALGDASKGFNKKLVIFIDDLDRCHPEAALKLLEGIKVYLNLNNCVIVFAIDQRQIERALNKAFDIKDDTDSHHAREYLEKICQDIYHLPLPNSQRKADYLDELLGLLDLGGDAQDINQKAAQASQHCVEIKLIVEAFDCLPANPRKIKALANRLAVMLRGSVNLVSNRTVQNYPNIKFAYALLVASAIIYTFHRELNEQLNKNPQFIDDVVKFAINHNLISKEIKIPMKGIQPSYDGSTLLPTNPSDSNVFRLHKLLLALDTLRGEDIAPFLESK</sequence>
<evidence type="ECO:0000313" key="3">
    <source>
        <dbReference type="Proteomes" id="UP000000383"/>
    </source>
</evidence>
<name>D7DM09_METV0</name>
<dbReference type="InterPro" id="IPR011646">
    <property type="entry name" value="KAP_P-loop"/>
</dbReference>
<feature type="domain" description="KAP NTPase" evidence="1">
    <location>
        <begin position="20"/>
        <end position="324"/>
    </location>
</feature>
<dbReference type="InterPro" id="IPR027417">
    <property type="entry name" value="P-loop_NTPase"/>
</dbReference>
<dbReference type="KEGG" id="meh:M301_2340"/>
<dbReference type="Pfam" id="PF07693">
    <property type="entry name" value="KAP_NTPase"/>
    <property type="match status" value="1"/>
</dbReference>
<proteinExistence type="predicted"/>
<dbReference type="eggNOG" id="COG4928">
    <property type="taxonomic scope" value="Bacteria"/>
</dbReference>
<dbReference type="SUPFAM" id="SSF52540">
    <property type="entry name" value="P-loop containing nucleoside triphosphate hydrolases"/>
    <property type="match status" value="1"/>
</dbReference>
<reference evidence="3" key="1">
    <citation type="submission" date="2010-05" db="EMBL/GenBank/DDBJ databases">
        <title>Complete sequence of Methylotenera sp. 301.</title>
        <authorList>
            <person name="Lucas S."/>
            <person name="Copeland A."/>
            <person name="Lapidus A."/>
            <person name="Cheng J.-F."/>
            <person name="Bruce D."/>
            <person name="Goodwin L."/>
            <person name="Pitluck S."/>
            <person name="Clum A."/>
            <person name="Land M."/>
            <person name="Hauser L."/>
            <person name="Kyrpides N."/>
            <person name="Ivanova N."/>
            <person name="Chistoservova L."/>
            <person name="Kalyuzhnaya M."/>
            <person name="Woyke T."/>
        </authorList>
    </citation>
    <scope>NUCLEOTIDE SEQUENCE [LARGE SCALE GENOMIC DNA]</scope>
    <source>
        <strain evidence="3">301</strain>
    </source>
</reference>
<dbReference type="PANTHER" id="PTHR22674:SF6">
    <property type="entry name" value="NTPASE KAP FAMILY P-LOOP DOMAIN-CONTAINING PROTEIN 1"/>
    <property type="match status" value="1"/>
</dbReference>
<dbReference type="HOGENOM" id="CLU_619371_0_0_4"/>
<dbReference type="InterPro" id="IPR052754">
    <property type="entry name" value="NTPase_KAP_P-loop"/>
</dbReference>
<dbReference type="PANTHER" id="PTHR22674">
    <property type="entry name" value="NTPASE, KAP FAMILY P-LOOP DOMAIN-CONTAINING 1"/>
    <property type="match status" value="1"/>
</dbReference>
<dbReference type="EMBL" id="CP002056">
    <property type="protein sequence ID" value="ADI30703.1"/>
    <property type="molecule type" value="Genomic_DNA"/>
</dbReference>
<dbReference type="RefSeq" id="WP_013149011.1">
    <property type="nucleotide sequence ID" value="NC_014207.1"/>
</dbReference>
<dbReference type="AlphaFoldDB" id="D7DM09"/>